<dbReference type="Pfam" id="PF03724">
    <property type="entry name" value="META"/>
    <property type="match status" value="2"/>
</dbReference>
<feature type="chain" id="PRO_5046113255" evidence="2">
    <location>
        <begin position="19"/>
        <end position="276"/>
    </location>
</feature>
<reference evidence="4" key="1">
    <citation type="submission" date="2022-06" db="EMBL/GenBank/DDBJ databases">
        <title>Genome public.</title>
        <authorList>
            <person name="Sun Q."/>
        </authorList>
    </citation>
    <scope>NUCLEOTIDE SEQUENCE</scope>
    <source>
        <strain evidence="4">CWNU-1</strain>
    </source>
</reference>
<keyword evidence="5" id="KW-1185">Reference proteome</keyword>
<proteinExistence type="predicted"/>
<sequence length="276" mass="28532">MRNQLSVPATVLALLALAACGTETKSGSDSGPGTGSRDGGKPAAADVPLTGVFWTVNTLTVDGKKTESPADAYFEVTTKGQAQGNFGCNQFGAKAVLAGDTLTVGSSHMTEVGCAQPIQSFEKALKEAFVGKLKAELVAKKLTLTNEKGDTIALTSEPPAPLVGTKWTVNSMMELDMVESLPAGTEKNAHLTFAKDGTVSGNLGCNDFNATVKISGTQLTFGPVSSTRKMCTGTAGQLEAHLMKAMAGKATYEVHQRGLFLYGPEGMGFSAAKSTA</sequence>
<gene>
    <name evidence="4" type="ORF">NBG84_22045</name>
</gene>
<dbReference type="Proteomes" id="UP001431429">
    <property type="component" value="Unassembled WGS sequence"/>
</dbReference>
<name>A0ABT0UR80_9ACTN</name>
<evidence type="ECO:0000256" key="1">
    <source>
        <dbReference type="SAM" id="MobiDB-lite"/>
    </source>
</evidence>
<dbReference type="InterPro" id="IPR005184">
    <property type="entry name" value="DUF306_Meta_HslJ"/>
</dbReference>
<protein>
    <submittedName>
        <fullName evidence="4">META domain-containing protein</fullName>
    </submittedName>
</protein>
<evidence type="ECO:0000256" key="2">
    <source>
        <dbReference type="SAM" id="SignalP"/>
    </source>
</evidence>
<evidence type="ECO:0000259" key="3">
    <source>
        <dbReference type="Pfam" id="PF03724"/>
    </source>
</evidence>
<feature type="domain" description="DUF306" evidence="3">
    <location>
        <begin position="48"/>
        <end position="153"/>
    </location>
</feature>
<dbReference type="Gene3D" id="2.40.128.270">
    <property type="match status" value="2"/>
</dbReference>
<dbReference type="PROSITE" id="PS51257">
    <property type="entry name" value="PROKAR_LIPOPROTEIN"/>
    <property type="match status" value="1"/>
</dbReference>
<evidence type="ECO:0000313" key="4">
    <source>
        <dbReference type="EMBL" id="MCM2390944.1"/>
    </source>
</evidence>
<dbReference type="PANTHER" id="PTHR35535:SF2">
    <property type="entry name" value="DUF306 DOMAIN-CONTAINING PROTEIN"/>
    <property type="match status" value="1"/>
</dbReference>
<accession>A0ABT0UR80</accession>
<dbReference type="PANTHER" id="PTHR35535">
    <property type="entry name" value="HEAT SHOCK PROTEIN HSLJ"/>
    <property type="match status" value="1"/>
</dbReference>
<comment type="caution">
    <text evidence="4">The sequence shown here is derived from an EMBL/GenBank/DDBJ whole genome shotgun (WGS) entry which is preliminary data.</text>
</comment>
<keyword evidence="2" id="KW-0732">Signal</keyword>
<dbReference type="EMBL" id="JAMQAW010000027">
    <property type="protein sequence ID" value="MCM2390944.1"/>
    <property type="molecule type" value="Genomic_DNA"/>
</dbReference>
<dbReference type="InterPro" id="IPR053147">
    <property type="entry name" value="Hsp_HslJ-like"/>
</dbReference>
<organism evidence="4 5">
    <name type="scientific">Streptomyces albipurpureus</name>
    <dbReference type="NCBI Taxonomy" id="2897419"/>
    <lineage>
        <taxon>Bacteria</taxon>
        <taxon>Bacillati</taxon>
        <taxon>Actinomycetota</taxon>
        <taxon>Actinomycetes</taxon>
        <taxon>Kitasatosporales</taxon>
        <taxon>Streptomycetaceae</taxon>
        <taxon>Streptomyces</taxon>
    </lineage>
</organism>
<dbReference type="InterPro" id="IPR038670">
    <property type="entry name" value="HslJ-like_sf"/>
</dbReference>
<feature type="signal peptide" evidence="2">
    <location>
        <begin position="1"/>
        <end position="18"/>
    </location>
</feature>
<dbReference type="RefSeq" id="WP_250921281.1">
    <property type="nucleotide sequence ID" value="NZ_JAMQAW010000027.1"/>
</dbReference>
<feature type="region of interest" description="Disordered" evidence="1">
    <location>
        <begin position="23"/>
        <end position="44"/>
    </location>
</feature>
<feature type="domain" description="DUF306" evidence="3">
    <location>
        <begin position="160"/>
        <end position="266"/>
    </location>
</feature>
<evidence type="ECO:0000313" key="5">
    <source>
        <dbReference type="Proteomes" id="UP001431429"/>
    </source>
</evidence>